<dbReference type="UniPathway" id="UPA00253">
    <property type="reaction ID" value="UER00457"/>
</dbReference>
<keyword evidence="6" id="KW-0662">Pyridine nucleotide biosynthesis</keyword>
<dbReference type="InterPro" id="IPR036068">
    <property type="entry name" value="Nicotinate_pribotase-like_C"/>
</dbReference>
<dbReference type="AlphaFoldDB" id="T1YT38"/>
<proteinExistence type="inferred from homology"/>
<dbReference type="NCBIfam" id="TIGR01514">
    <property type="entry name" value="NAPRTase"/>
    <property type="match status" value="1"/>
</dbReference>
<dbReference type="InterPro" id="IPR007229">
    <property type="entry name" value="Nic_PRibTrfase-Fam"/>
</dbReference>
<evidence type="ECO:0000256" key="7">
    <source>
        <dbReference type="ARBA" id="ARBA00048668"/>
    </source>
</evidence>
<keyword evidence="10" id="KW-0808">Transferase</keyword>
<dbReference type="InterPro" id="IPR006406">
    <property type="entry name" value="Nic_PRibTrfase"/>
</dbReference>
<evidence type="ECO:0000256" key="2">
    <source>
        <dbReference type="ARBA" id="ARBA00010897"/>
    </source>
</evidence>
<organism evidence="10">
    <name type="scientific">Angomonas desouzai</name>
    <dbReference type="NCBI Taxonomy" id="59800"/>
    <lineage>
        <taxon>Eukaryota</taxon>
        <taxon>Discoba</taxon>
        <taxon>Euglenozoa</taxon>
        <taxon>Kinetoplastea</taxon>
        <taxon>Metakinetoplastina</taxon>
        <taxon>Trypanosomatida</taxon>
        <taxon>Trypanosomatidae</taxon>
        <taxon>Strigomonadinae</taxon>
        <taxon>Angomonas</taxon>
    </lineage>
</organism>
<evidence type="ECO:0000313" key="10">
    <source>
        <dbReference type="EMBL" id="AGU68110.1"/>
    </source>
</evidence>
<dbReference type="HAMAP" id="MF_00570">
    <property type="entry name" value="NAPRTase"/>
    <property type="match status" value="1"/>
</dbReference>
<dbReference type="EC" id="6.3.4.21" evidence="3"/>
<dbReference type="Gene3D" id="3.20.140.10">
    <property type="entry name" value="nicotinate phosphoribosyltransferase"/>
    <property type="match status" value="1"/>
</dbReference>
<protein>
    <recommendedName>
        <fullName evidence="3">nicotinate phosphoribosyltransferase</fullName>
        <ecNumber evidence="3">6.3.4.21</ecNumber>
    </recommendedName>
</protein>
<keyword evidence="10" id="KW-0328">Glycosyltransferase</keyword>
<dbReference type="PIRSF" id="PIRSF000484">
    <property type="entry name" value="NAPRT"/>
    <property type="match status" value="1"/>
</dbReference>
<dbReference type="GO" id="GO:0004516">
    <property type="term" value="F:nicotinate phosphoribosyltransferase activity"/>
    <property type="evidence" value="ECO:0007669"/>
    <property type="project" value="UniProtKB-EC"/>
</dbReference>
<dbReference type="Pfam" id="PF17767">
    <property type="entry name" value="NAPRTase_N"/>
    <property type="match status" value="1"/>
</dbReference>
<comment type="catalytic activity">
    <reaction evidence="7">
        <text>5-phospho-alpha-D-ribose 1-diphosphate + nicotinate + ATP + H2O = nicotinate beta-D-ribonucleotide + ADP + phosphate + diphosphate</text>
        <dbReference type="Rhea" id="RHEA:36163"/>
        <dbReference type="ChEBI" id="CHEBI:15377"/>
        <dbReference type="ChEBI" id="CHEBI:30616"/>
        <dbReference type="ChEBI" id="CHEBI:32544"/>
        <dbReference type="ChEBI" id="CHEBI:33019"/>
        <dbReference type="ChEBI" id="CHEBI:43474"/>
        <dbReference type="ChEBI" id="CHEBI:57502"/>
        <dbReference type="ChEBI" id="CHEBI:58017"/>
        <dbReference type="ChEBI" id="CHEBI:456216"/>
        <dbReference type="EC" id="6.3.4.21"/>
    </reaction>
</comment>
<evidence type="ECO:0000259" key="9">
    <source>
        <dbReference type="Pfam" id="PF17767"/>
    </source>
</evidence>
<evidence type="ECO:0000256" key="1">
    <source>
        <dbReference type="ARBA" id="ARBA00004952"/>
    </source>
</evidence>
<dbReference type="GO" id="GO:0034355">
    <property type="term" value="P:NAD+ biosynthetic process via the salvage pathway"/>
    <property type="evidence" value="ECO:0007669"/>
    <property type="project" value="TreeGrafter"/>
</dbReference>
<dbReference type="PANTHER" id="PTHR11098">
    <property type="entry name" value="NICOTINATE PHOSPHORIBOSYLTRANSFERASE"/>
    <property type="match status" value="1"/>
</dbReference>
<evidence type="ECO:0000256" key="4">
    <source>
        <dbReference type="ARBA" id="ARBA00022553"/>
    </source>
</evidence>
<dbReference type="InterPro" id="IPR040727">
    <property type="entry name" value="NAPRTase_N"/>
</dbReference>
<evidence type="ECO:0000256" key="6">
    <source>
        <dbReference type="ARBA" id="ARBA00022642"/>
    </source>
</evidence>
<dbReference type="GO" id="GO:0016757">
    <property type="term" value="F:glycosyltransferase activity"/>
    <property type="evidence" value="ECO:0007669"/>
    <property type="project" value="UniProtKB-KW"/>
</dbReference>
<dbReference type="SUPFAM" id="SSF54675">
    <property type="entry name" value="Nicotinate/Quinolinate PRTase N-terminal domain-like"/>
    <property type="match status" value="1"/>
</dbReference>
<feature type="domain" description="Nicotinate/nicotinamide phosphoribosyltransferase" evidence="8">
    <location>
        <begin position="182"/>
        <end position="410"/>
    </location>
</feature>
<reference evidence="10" key="1">
    <citation type="journal article" date="2013" name="PLoS ONE">
        <title>Biosynthesis of vitamins and cofactors in bacterium-harbouring trypanosomatids depends on the symbiotic association as revealed by genomic analyses.</title>
        <authorList>
            <person name="Klein C.C."/>
            <person name="Alves J.M."/>
            <person name="Serrano M.G."/>
            <person name="Buck G.A."/>
            <person name="Vasconcelos A.T."/>
            <person name="Sagot M.F."/>
            <person name="Teixeira M.M."/>
            <person name="Camargo E.P."/>
            <person name="Motta M.C."/>
        </authorList>
    </citation>
    <scope>NUCLEOTIDE SEQUENCE</scope>
    <source>
        <strain evidence="10">TCC079E</strain>
    </source>
</reference>
<name>T1YT38_9TRYP</name>
<comment type="similarity">
    <text evidence="2">Belongs to the NAPRTase family.</text>
</comment>
<evidence type="ECO:0000256" key="3">
    <source>
        <dbReference type="ARBA" id="ARBA00013236"/>
    </source>
</evidence>
<keyword evidence="5 10" id="KW-0436">Ligase</keyword>
<dbReference type="Pfam" id="PF04095">
    <property type="entry name" value="NAPRTase"/>
    <property type="match status" value="1"/>
</dbReference>
<sequence length="428" mass="48771">MSSKPIITSFLDTDAYKFHMHQAVFHSYNDVVASFEFNCRNKDDYLGIYADEIREQVEMMRDVVLTEEEYHYLNELPHFKKDYTEYLKTYRYKPEQVRVEQIPPVLEPESPHFGEDGSKLVISVEGPWVETILWEIPLLAIVSEVAQRRRHPHIGPAQAVEKLNTKLDAFFDAHTDDELKSFKVSDFGTRRRFSKDVQEAIVTTLLHHPKFKSHLVGTSNYDLARRLNIPAVGTQAHEWFQAFQQLSAELRSSQTDALKAWLREYPYSLGIALTDCITMDAFLADFNSELANAYQGLRQDSGDPVRWGQKALAHYKRLGIDAKEKVLVFSDGLNLETAAELYNKFKDQVNVMCGIGTQLTCSIEGVRAMNIVLKMVRCQGKPVAKISDSTGKIMCEDTEFIEKLCETFQVASPVSRATTIQKLPSVAP</sequence>
<evidence type="ECO:0000256" key="5">
    <source>
        <dbReference type="ARBA" id="ARBA00022598"/>
    </source>
</evidence>
<comment type="pathway">
    <text evidence="1">Cofactor biosynthesis; NAD(+) biosynthesis; nicotinate D-ribonucleotide from nicotinate: step 1/1.</text>
</comment>
<accession>T1YT38</accession>
<feature type="domain" description="Nicotinate phosphoribosyltransferase N-terminal" evidence="9">
    <location>
        <begin position="11"/>
        <end position="143"/>
    </location>
</feature>
<dbReference type="PANTHER" id="PTHR11098:SF1">
    <property type="entry name" value="NICOTINATE PHOSPHORIBOSYLTRANSFERASE"/>
    <property type="match status" value="1"/>
</dbReference>
<dbReference type="EMBL" id="KF160110">
    <property type="protein sequence ID" value="AGU68110.1"/>
    <property type="molecule type" value="Genomic_DNA"/>
</dbReference>
<dbReference type="GO" id="GO:0005829">
    <property type="term" value="C:cytosol"/>
    <property type="evidence" value="ECO:0007669"/>
    <property type="project" value="TreeGrafter"/>
</dbReference>
<keyword evidence="4" id="KW-0597">Phosphoprotein</keyword>
<dbReference type="NCBIfam" id="NF003704">
    <property type="entry name" value="PRK05321.1"/>
    <property type="match status" value="1"/>
</dbReference>
<dbReference type="InterPro" id="IPR041525">
    <property type="entry name" value="N/Namide_PRibTrfase"/>
</dbReference>
<dbReference type="SUPFAM" id="SSF51690">
    <property type="entry name" value="Nicotinate/Quinolinate PRTase C-terminal domain-like"/>
    <property type="match status" value="1"/>
</dbReference>
<evidence type="ECO:0000259" key="8">
    <source>
        <dbReference type="Pfam" id="PF04095"/>
    </source>
</evidence>